<sequence length="59" mass="7002">PIKTDRYLVSLRINAVPETEPTYRQFYMTLDQMLTDCSQKIRWLLKTLRFSDSTSSVMI</sequence>
<evidence type="ECO:0000313" key="1">
    <source>
        <dbReference type="EMBL" id="MCK8495626.1"/>
    </source>
</evidence>
<gene>
    <name evidence="1" type="ORF">M0L20_27420</name>
</gene>
<evidence type="ECO:0000313" key="2">
    <source>
        <dbReference type="Proteomes" id="UP001202180"/>
    </source>
</evidence>
<accession>A0ABT0HTX9</accession>
<dbReference type="RefSeq" id="WP_248480378.1">
    <property type="nucleotide sequence ID" value="NZ_JALPRF010000009.1"/>
</dbReference>
<proteinExistence type="predicted"/>
<keyword evidence="2" id="KW-1185">Reference proteome</keyword>
<reference evidence="1 2" key="1">
    <citation type="submission" date="2022-04" db="EMBL/GenBank/DDBJ databases">
        <title>Spirosoma sp. strain RP8 genome sequencing and assembly.</title>
        <authorList>
            <person name="Jung Y."/>
        </authorList>
    </citation>
    <scope>NUCLEOTIDE SEQUENCE [LARGE SCALE GENOMIC DNA]</scope>
    <source>
        <strain evidence="1 2">RP8</strain>
    </source>
</reference>
<dbReference type="Proteomes" id="UP001202180">
    <property type="component" value="Unassembled WGS sequence"/>
</dbReference>
<dbReference type="EMBL" id="JALPRF010000009">
    <property type="protein sequence ID" value="MCK8495626.1"/>
    <property type="molecule type" value="Genomic_DNA"/>
</dbReference>
<organism evidence="1 2">
    <name type="scientific">Spirosoma liriopis</name>
    <dbReference type="NCBI Taxonomy" id="2937440"/>
    <lineage>
        <taxon>Bacteria</taxon>
        <taxon>Pseudomonadati</taxon>
        <taxon>Bacteroidota</taxon>
        <taxon>Cytophagia</taxon>
        <taxon>Cytophagales</taxon>
        <taxon>Cytophagaceae</taxon>
        <taxon>Spirosoma</taxon>
    </lineage>
</organism>
<name>A0ABT0HTX9_9BACT</name>
<protein>
    <submittedName>
        <fullName evidence="1">Uncharacterized protein</fullName>
    </submittedName>
</protein>
<comment type="caution">
    <text evidence="1">The sequence shown here is derived from an EMBL/GenBank/DDBJ whole genome shotgun (WGS) entry which is preliminary data.</text>
</comment>
<feature type="non-terminal residue" evidence="1">
    <location>
        <position position="1"/>
    </location>
</feature>